<proteinExistence type="predicted"/>
<accession>A0AAV7TVI1</accession>
<feature type="region of interest" description="Disordered" evidence="1">
    <location>
        <begin position="1"/>
        <end position="193"/>
    </location>
</feature>
<organism evidence="2 3">
    <name type="scientific">Pleurodeles waltl</name>
    <name type="common">Iberian ribbed newt</name>
    <dbReference type="NCBI Taxonomy" id="8319"/>
    <lineage>
        <taxon>Eukaryota</taxon>
        <taxon>Metazoa</taxon>
        <taxon>Chordata</taxon>
        <taxon>Craniata</taxon>
        <taxon>Vertebrata</taxon>
        <taxon>Euteleostomi</taxon>
        <taxon>Amphibia</taxon>
        <taxon>Batrachia</taxon>
        <taxon>Caudata</taxon>
        <taxon>Salamandroidea</taxon>
        <taxon>Salamandridae</taxon>
        <taxon>Pleurodelinae</taxon>
        <taxon>Pleurodeles</taxon>
    </lineage>
</organism>
<dbReference type="Proteomes" id="UP001066276">
    <property type="component" value="Chromosome 3_2"/>
</dbReference>
<keyword evidence="3" id="KW-1185">Reference proteome</keyword>
<feature type="compositionally biased region" description="Basic and acidic residues" evidence="1">
    <location>
        <begin position="85"/>
        <end position="101"/>
    </location>
</feature>
<comment type="caution">
    <text evidence="2">The sequence shown here is derived from an EMBL/GenBank/DDBJ whole genome shotgun (WGS) entry which is preliminary data.</text>
</comment>
<evidence type="ECO:0000256" key="1">
    <source>
        <dbReference type="SAM" id="MobiDB-lite"/>
    </source>
</evidence>
<evidence type="ECO:0000313" key="3">
    <source>
        <dbReference type="Proteomes" id="UP001066276"/>
    </source>
</evidence>
<sequence>MEGARPTCAAKNGSEGGLAGRRSAIGPAKSSSKIGGGTVKDVSNMGRVPQTDHKAKGRPQPAVANSFSNGGQENGNMNPTFPSKDVPKCTRENPEVMDPKGELPQAKSGAPESNLGTDMSQTCEGGQSDESRSLKGQIEQTEVITRAPINESRQMQMESYKKDTQNIYGTVDEPLESRNGKGCRSCERSGCGD</sequence>
<feature type="compositionally biased region" description="Basic and acidic residues" evidence="1">
    <location>
        <begin position="175"/>
        <end position="187"/>
    </location>
</feature>
<dbReference type="EMBL" id="JANPWB010000006">
    <property type="protein sequence ID" value="KAJ1180470.1"/>
    <property type="molecule type" value="Genomic_DNA"/>
</dbReference>
<name>A0AAV7TVI1_PLEWA</name>
<reference evidence="2" key="1">
    <citation type="journal article" date="2022" name="bioRxiv">
        <title>Sequencing and chromosome-scale assembly of the giantPleurodeles waltlgenome.</title>
        <authorList>
            <person name="Brown T."/>
            <person name="Elewa A."/>
            <person name="Iarovenko S."/>
            <person name="Subramanian E."/>
            <person name="Araus A.J."/>
            <person name="Petzold A."/>
            <person name="Susuki M."/>
            <person name="Suzuki K.-i.T."/>
            <person name="Hayashi T."/>
            <person name="Toyoda A."/>
            <person name="Oliveira C."/>
            <person name="Osipova E."/>
            <person name="Leigh N.D."/>
            <person name="Simon A."/>
            <person name="Yun M.H."/>
        </authorList>
    </citation>
    <scope>NUCLEOTIDE SEQUENCE</scope>
    <source>
        <strain evidence="2">20211129_DDA</strain>
        <tissue evidence="2">Liver</tissue>
    </source>
</reference>
<evidence type="ECO:0000313" key="2">
    <source>
        <dbReference type="EMBL" id="KAJ1180470.1"/>
    </source>
</evidence>
<dbReference type="AlphaFoldDB" id="A0AAV7TVI1"/>
<feature type="compositionally biased region" description="Polar residues" evidence="1">
    <location>
        <begin position="114"/>
        <end position="125"/>
    </location>
</feature>
<protein>
    <submittedName>
        <fullName evidence="2">Uncharacterized protein</fullName>
    </submittedName>
</protein>
<feature type="compositionally biased region" description="Polar residues" evidence="1">
    <location>
        <begin position="63"/>
        <end position="81"/>
    </location>
</feature>
<gene>
    <name evidence="2" type="ORF">NDU88_005691</name>
</gene>